<protein>
    <recommendedName>
        <fullName evidence="3">FAE domain-containing protein</fullName>
    </recommendedName>
</protein>
<dbReference type="PANTHER" id="PTHR31561">
    <property type="entry name" value="3-KETOACYL-COA SYNTHASE"/>
    <property type="match status" value="1"/>
</dbReference>
<evidence type="ECO:0000256" key="2">
    <source>
        <dbReference type="SAM" id="Phobius"/>
    </source>
</evidence>
<dbReference type="GO" id="GO:0016020">
    <property type="term" value="C:membrane"/>
    <property type="evidence" value="ECO:0007669"/>
    <property type="project" value="InterPro"/>
</dbReference>
<proteinExistence type="predicted"/>
<comment type="caution">
    <text evidence="4">The sequence shown here is derived from an EMBL/GenBank/DDBJ whole genome shotgun (WGS) entry which is preliminary data.</text>
</comment>
<keyword evidence="2" id="KW-0812">Transmembrane</keyword>
<accession>A0A822XV93</accession>
<evidence type="ECO:0000256" key="1">
    <source>
        <dbReference type="ARBA" id="ARBA00023315"/>
    </source>
</evidence>
<dbReference type="InterPro" id="IPR012392">
    <property type="entry name" value="3-ktacl-CoA_syn"/>
</dbReference>
<dbReference type="EMBL" id="DUZY01000001">
    <property type="protein sequence ID" value="DAD23663.1"/>
    <property type="molecule type" value="Genomic_DNA"/>
</dbReference>
<dbReference type="GO" id="GO:0016747">
    <property type="term" value="F:acyltransferase activity, transferring groups other than amino-acyl groups"/>
    <property type="evidence" value="ECO:0007669"/>
    <property type="project" value="InterPro"/>
</dbReference>
<feature type="transmembrane region" description="Helical" evidence="2">
    <location>
        <begin position="106"/>
        <end position="127"/>
    </location>
</feature>
<feature type="domain" description="FAE" evidence="3">
    <location>
        <begin position="36"/>
        <end position="137"/>
    </location>
</feature>
<keyword evidence="5" id="KW-1185">Reference proteome</keyword>
<dbReference type="SUPFAM" id="SSF53901">
    <property type="entry name" value="Thiolase-like"/>
    <property type="match status" value="1"/>
</dbReference>
<keyword evidence="2" id="KW-0472">Membrane</keyword>
<keyword evidence="1" id="KW-0012">Acyltransferase</keyword>
<evidence type="ECO:0000259" key="3">
    <source>
        <dbReference type="Pfam" id="PF08392"/>
    </source>
</evidence>
<evidence type="ECO:0000313" key="5">
    <source>
        <dbReference type="Proteomes" id="UP000607653"/>
    </source>
</evidence>
<organism evidence="4 5">
    <name type="scientific">Nelumbo nucifera</name>
    <name type="common">Sacred lotus</name>
    <dbReference type="NCBI Taxonomy" id="4432"/>
    <lineage>
        <taxon>Eukaryota</taxon>
        <taxon>Viridiplantae</taxon>
        <taxon>Streptophyta</taxon>
        <taxon>Embryophyta</taxon>
        <taxon>Tracheophyta</taxon>
        <taxon>Spermatophyta</taxon>
        <taxon>Magnoliopsida</taxon>
        <taxon>Proteales</taxon>
        <taxon>Nelumbonaceae</taxon>
        <taxon>Nelumbo</taxon>
    </lineage>
</organism>
<dbReference type="AlphaFoldDB" id="A0A822XV93"/>
<dbReference type="Pfam" id="PF08392">
    <property type="entry name" value="FAE1_CUT1_RppA"/>
    <property type="match status" value="1"/>
</dbReference>
<keyword evidence="2" id="KW-1133">Transmembrane helix</keyword>
<dbReference type="Proteomes" id="UP000607653">
    <property type="component" value="Unassembled WGS sequence"/>
</dbReference>
<dbReference type="InterPro" id="IPR016039">
    <property type="entry name" value="Thiolase-like"/>
</dbReference>
<dbReference type="InterPro" id="IPR013601">
    <property type="entry name" value="FAE1_typ3_polyketide_synth"/>
</dbReference>
<gene>
    <name evidence="4" type="ORF">HUJ06_025126</name>
</gene>
<keyword evidence="1" id="KW-0808">Transferase</keyword>
<evidence type="ECO:0000313" key="4">
    <source>
        <dbReference type="EMBL" id="DAD23663.1"/>
    </source>
</evidence>
<dbReference type="GO" id="GO:0006633">
    <property type="term" value="P:fatty acid biosynthetic process"/>
    <property type="evidence" value="ECO:0007669"/>
    <property type="project" value="InterPro"/>
</dbReference>
<name>A0A822XV93_NELNU</name>
<reference evidence="4 5" key="1">
    <citation type="journal article" date="2020" name="Mol. Biol. Evol.">
        <title>Distinct Expression and Methylation Patterns for Genes with Different Fates following a Single Whole-Genome Duplication in Flowering Plants.</title>
        <authorList>
            <person name="Shi T."/>
            <person name="Rahmani R.S."/>
            <person name="Gugger P.F."/>
            <person name="Wang M."/>
            <person name="Li H."/>
            <person name="Zhang Y."/>
            <person name="Li Z."/>
            <person name="Wang Q."/>
            <person name="Van de Peer Y."/>
            <person name="Marchal K."/>
            <person name="Chen J."/>
        </authorList>
    </citation>
    <scope>NUCLEOTIDE SEQUENCE [LARGE SCALE GENOMIC DNA]</scope>
    <source>
        <tissue evidence="4">Leaf</tissue>
    </source>
</reference>
<sequence>MVVPVKEAAFKPIESEASQLSVEDILELSHIWISWNTQGSLGISSLKFQCEILERSGLGEETHVADAMCYIPPRPTMDNAREEAEQVMLGTLENLFSNTSVKPKDIGILVVDCSLFSLITSLSAMIINKYKPRGKMREEEEIGFAATSASGFERGRR</sequence>